<name>A0A395HSU9_ASPHC</name>
<dbReference type="AlphaFoldDB" id="A0A395HSU9"/>
<dbReference type="VEuPathDB" id="FungiDB:BO97DRAFT_311552"/>
<feature type="non-terminal residue" evidence="1">
    <location>
        <position position="1"/>
    </location>
</feature>
<feature type="non-terminal residue" evidence="1">
    <location>
        <position position="289"/>
    </location>
</feature>
<dbReference type="Proteomes" id="UP000248961">
    <property type="component" value="Unassembled WGS sequence"/>
</dbReference>
<gene>
    <name evidence="1" type="ORF">BO97DRAFT_311552</name>
</gene>
<reference evidence="1 2" key="1">
    <citation type="submission" date="2018-02" db="EMBL/GenBank/DDBJ databases">
        <title>The genomes of Aspergillus section Nigri reveals drivers in fungal speciation.</title>
        <authorList>
            <consortium name="DOE Joint Genome Institute"/>
            <person name="Vesth T.C."/>
            <person name="Nybo J."/>
            <person name="Theobald S."/>
            <person name="Brandl J."/>
            <person name="Frisvad J.C."/>
            <person name="Nielsen K.F."/>
            <person name="Lyhne E.K."/>
            <person name="Kogle M.E."/>
            <person name="Kuo A."/>
            <person name="Riley R."/>
            <person name="Clum A."/>
            <person name="Nolan M."/>
            <person name="Lipzen A."/>
            <person name="Salamov A."/>
            <person name="Henrissat B."/>
            <person name="Wiebenga A."/>
            <person name="De vries R.P."/>
            <person name="Grigoriev I.V."/>
            <person name="Mortensen U.H."/>
            <person name="Andersen M.R."/>
            <person name="Baker S.E."/>
        </authorList>
    </citation>
    <scope>NUCLEOTIDE SEQUENCE [LARGE SCALE GENOMIC DNA]</scope>
    <source>
        <strain evidence="1 2">CBS 101889</strain>
    </source>
</reference>
<evidence type="ECO:0000313" key="1">
    <source>
        <dbReference type="EMBL" id="RAL09304.1"/>
    </source>
</evidence>
<sequence length="289" mass="33782">WNILDYHLYLLSNEKGRDEHTRKNSMYIFDGEECTIRSYKELFDDEVLAPFNVGDDPQIVFNILPIIDQDASKCHAGYILGFNFVDKTMYARYFDWIPHIEDLGFVWNDGWNMYEVHIYDLLDILEDCFDLKKFFPGEGILSKGHCCRSKKSDDPGMELVMTILFCQWIVDAADPLFAPAYLRIGNLKELTTGYERQCRLVLQRASARAWHCIRDGWIPEDLARSLTLNAWTNDLYTYVDSMYAENEIPWPAPGLTTSAELREQYIETRKAETSAEVRFERLFNKAEDD</sequence>
<evidence type="ECO:0000313" key="2">
    <source>
        <dbReference type="Proteomes" id="UP000248961"/>
    </source>
</evidence>
<keyword evidence="2" id="KW-1185">Reference proteome</keyword>
<dbReference type="OrthoDB" id="4363600at2759"/>
<organism evidence="1 2">
    <name type="scientific">Aspergillus homomorphus (strain CBS 101889)</name>
    <dbReference type="NCBI Taxonomy" id="1450537"/>
    <lineage>
        <taxon>Eukaryota</taxon>
        <taxon>Fungi</taxon>
        <taxon>Dikarya</taxon>
        <taxon>Ascomycota</taxon>
        <taxon>Pezizomycotina</taxon>
        <taxon>Eurotiomycetes</taxon>
        <taxon>Eurotiomycetidae</taxon>
        <taxon>Eurotiales</taxon>
        <taxon>Aspergillaceae</taxon>
        <taxon>Aspergillus</taxon>
        <taxon>Aspergillus subgen. Circumdati</taxon>
    </lineage>
</organism>
<proteinExistence type="predicted"/>
<dbReference type="EMBL" id="KZ824305">
    <property type="protein sequence ID" value="RAL09304.1"/>
    <property type="molecule type" value="Genomic_DNA"/>
</dbReference>
<dbReference type="RefSeq" id="XP_025548458.1">
    <property type="nucleotide sequence ID" value="XM_025691226.1"/>
</dbReference>
<dbReference type="STRING" id="1450537.A0A395HSU9"/>
<dbReference type="GeneID" id="37195515"/>
<protein>
    <submittedName>
        <fullName evidence="1">Uncharacterized protein</fullName>
    </submittedName>
</protein>
<accession>A0A395HSU9</accession>